<evidence type="ECO:0000313" key="3">
    <source>
        <dbReference type="Proteomes" id="UP000727490"/>
    </source>
</evidence>
<gene>
    <name evidence="2" type="ORF">EGN73_05165</name>
</gene>
<dbReference type="Proteomes" id="UP000727490">
    <property type="component" value="Unassembled WGS sequence"/>
</dbReference>
<protein>
    <submittedName>
        <fullName evidence="2">DUF4136 domain-containing protein</fullName>
    </submittedName>
</protein>
<comment type="caution">
    <text evidence="2">The sequence shown here is derived from an EMBL/GenBank/DDBJ whole genome shotgun (WGS) entry which is preliminary data.</text>
</comment>
<accession>A0A951MBF1</accession>
<organism evidence="2 3">
    <name type="scientific">Arthrospiribacter ruber</name>
    <dbReference type="NCBI Taxonomy" id="2487934"/>
    <lineage>
        <taxon>Bacteria</taxon>
        <taxon>Pseudomonadati</taxon>
        <taxon>Bacteroidota</taxon>
        <taxon>Cytophagia</taxon>
        <taxon>Cytophagales</taxon>
        <taxon>Cyclobacteriaceae</taxon>
        <taxon>Arthrospiribacter</taxon>
    </lineage>
</organism>
<dbReference type="EMBL" id="RPHB01000002">
    <property type="protein sequence ID" value="MBW3467199.1"/>
    <property type="molecule type" value="Genomic_DNA"/>
</dbReference>
<dbReference type="Pfam" id="PF13590">
    <property type="entry name" value="DUF4136"/>
    <property type="match status" value="1"/>
</dbReference>
<reference evidence="2 3" key="1">
    <citation type="journal article" date="2020" name="Syst. Appl. Microbiol.">
        <title>Arthrospiribacter ruber gen. nov., sp. nov., a novel bacterium isolated from Arthrospira cultures.</title>
        <authorList>
            <person name="Waleron M."/>
            <person name="Misztak A."/>
            <person name="Waleron M.M."/>
            <person name="Furmaniak M."/>
            <person name="Mrozik A."/>
            <person name="Waleron K."/>
        </authorList>
    </citation>
    <scope>NUCLEOTIDE SEQUENCE [LARGE SCALE GENOMIC DNA]</scope>
    <source>
        <strain evidence="2 3">DPMB0001</strain>
    </source>
</reference>
<sequence>MRATLKILTILFIMSSCMSQKDYIAEYDFNYSGNFKRYKTFSFVENPFPDTTFFYNTIENTISNRLDAQGFRVQVDKPDLLINYKIFRDTVKYRGYEQPNFDYWLTRRSSQFEITEEMEKEIRERDENYNNVKYLQNTGMLVIYVIDNKRGSTIWQGYTAANFDFMSPEINTELTKATYRVMDQFRLLTRN</sequence>
<evidence type="ECO:0000259" key="1">
    <source>
        <dbReference type="Pfam" id="PF13590"/>
    </source>
</evidence>
<proteinExistence type="predicted"/>
<feature type="domain" description="DUF4136" evidence="1">
    <location>
        <begin position="26"/>
        <end position="185"/>
    </location>
</feature>
<dbReference type="InterPro" id="IPR025411">
    <property type="entry name" value="DUF4136"/>
</dbReference>
<evidence type="ECO:0000313" key="2">
    <source>
        <dbReference type="EMBL" id="MBW3467199.1"/>
    </source>
</evidence>
<keyword evidence="3" id="KW-1185">Reference proteome</keyword>
<name>A0A951MBF1_9BACT</name>
<dbReference type="PROSITE" id="PS51257">
    <property type="entry name" value="PROKAR_LIPOPROTEIN"/>
    <property type="match status" value="1"/>
</dbReference>
<dbReference type="AlphaFoldDB" id="A0A951MBF1"/>